<keyword evidence="2" id="KW-1185">Reference proteome</keyword>
<dbReference type="EMBL" id="JAYMYQ010000005">
    <property type="protein sequence ID" value="KAK7328896.1"/>
    <property type="molecule type" value="Genomic_DNA"/>
</dbReference>
<reference evidence="1 2" key="1">
    <citation type="submission" date="2024-01" db="EMBL/GenBank/DDBJ databases">
        <title>The genomes of 5 underutilized Papilionoideae crops provide insights into root nodulation and disease resistanc.</title>
        <authorList>
            <person name="Jiang F."/>
        </authorList>
    </citation>
    <scope>NUCLEOTIDE SEQUENCE [LARGE SCALE GENOMIC DNA]</scope>
    <source>
        <strain evidence="1">LVBAO_FW01</strain>
        <tissue evidence="1">Leaves</tissue>
    </source>
</reference>
<proteinExistence type="predicted"/>
<sequence>MPCMTHTPSAGVCAMRFYFPTGILRSDGPAHHSKGKRNSCVSPSQILGYTSLVASGLFQQSKGIVSRTRSLNGPSLKMLTSSSRGFMFRGFDKGKAKMRKGLIFLAWSRERLKKGGSQLRGGRSRRFETLLLVLASDSIDIGDGRLVYDRGTAIDDISREVIITTNPFALHRI</sequence>
<accession>A0AAN9QB53</accession>
<name>A0AAN9QB53_CANGL</name>
<gene>
    <name evidence="1" type="ORF">VNO77_23030</name>
</gene>
<evidence type="ECO:0000313" key="2">
    <source>
        <dbReference type="Proteomes" id="UP001367508"/>
    </source>
</evidence>
<protein>
    <submittedName>
        <fullName evidence="1">Uncharacterized protein</fullName>
    </submittedName>
</protein>
<comment type="caution">
    <text evidence="1">The sequence shown here is derived from an EMBL/GenBank/DDBJ whole genome shotgun (WGS) entry which is preliminary data.</text>
</comment>
<dbReference type="AlphaFoldDB" id="A0AAN9QB53"/>
<evidence type="ECO:0000313" key="1">
    <source>
        <dbReference type="EMBL" id="KAK7328896.1"/>
    </source>
</evidence>
<organism evidence="1 2">
    <name type="scientific">Canavalia gladiata</name>
    <name type="common">Sword bean</name>
    <name type="synonym">Dolichos gladiatus</name>
    <dbReference type="NCBI Taxonomy" id="3824"/>
    <lineage>
        <taxon>Eukaryota</taxon>
        <taxon>Viridiplantae</taxon>
        <taxon>Streptophyta</taxon>
        <taxon>Embryophyta</taxon>
        <taxon>Tracheophyta</taxon>
        <taxon>Spermatophyta</taxon>
        <taxon>Magnoliopsida</taxon>
        <taxon>eudicotyledons</taxon>
        <taxon>Gunneridae</taxon>
        <taxon>Pentapetalae</taxon>
        <taxon>rosids</taxon>
        <taxon>fabids</taxon>
        <taxon>Fabales</taxon>
        <taxon>Fabaceae</taxon>
        <taxon>Papilionoideae</taxon>
        <taxon>50 kb inversion clade</taxon>
        <taxon>NPAAA clade</taxon>
        <taxon>indigoferoid/millettioid clade</taxon>
        <taxon>Phaseoleae</taxon>
        <taxon>Canavalia</taxon>
    </lineage>
</organism>
<dbReference type="Proteomes" id="UP001367508">
    <property type="component" value="Unassembled WGS sequence"/>
</dbReference>